<protein>
    <submittedName>
        <fullName evidence="2">Sesquiterpene synthase 15-like</fullName>
    </submittedName>
</protein>
<sequence>MDQAWWNINDASEQLPSYMKLYFLALLDVYSEIEKELAKDNKSFQVNYSNSIDEKKKLVRAYFQEAEWYHGNKVPTMEQYVKNGIRSSTIPYLTAASWLGMGNEAMKEAYDWLASEPPILVASSIIARLSNDIVSHEREQEGGDISCVECYMNEYGVTKEEAYVEIRKIMDNSWKDLNRECLKHVGPIKKMKKLQKLNRVAGKIFQVGRFALQITVNKPF</sequence>
<reference evidence="2" key="2">
    <citation type="submission" date="2025-08" db="UniProtKB">
        <authorList>
            <consortium name="RefSeq"/>
        </authorList>
    </citation>
    <scope>IDENTIFICATION</scope>
    <source>
        <tissue evidence="2">Leaf</tissue>
    </source>
</reference>
<organism evidence="1 2">
    <name type="scientific">Nicotiana tabacum</name>
    <name type="common">Common tobacco</name>
    <dbReference type="NCBI Taxonomy" id="4097"/>
    <lineage>
        <taxon>Eukaryota</taxon>
        <taxon>Viridiplantae</taxon>
        <taxon>Streptophyta</taxon>
        <taxon>Embryophyta</taxon>
        <taxon>Tracheophyta</taxon>
        <taxon>Spermatophyta</taxon>
        <taxon>Magnoliopsida</taxon>
        <taxon>eudicotyledons</taxon>
        <taxon>Gunneridae</taxon>
        <taxon>Pentapetalae</taxon>
        <taxon>asterids</taxon>
        <taxon>lamiids</taxon>
        <taxon>Solanales</taxon>
        <taxon>Solanaceae</taxon>
        <taxon>Nicotianoideae</taxon>
        <taxon>Nicotianeae</taxon>
        <taxon>Nicotiana</taxon>
    </lineage>
</organism>
<dbReference type="Proteomes" id="UP000790787">
    <property type="component" value="Chromosome 10"/>
</dbReference>
<name>A0AC58S534_TOBAC</name>
<proteinExistence type="predicted"/>
<dbReference type="RefSeq" id="XP_075080105.1">
    <property type="nucleotide sequence ID" value="XM_075224004.1"/>
</dbReference>
<keyword evidence="1" id="KW-1185">Reference proteome</keyword>
<gene>
    <name evidence="2" type="primary">LOC142165454</name>
</gene>
<accession>A0AC58S534</accession>
<reference evidence="1" key="1">
    <citation type="journal article" date="2014" name="Nat. Commun.">
        <title>The tobacco genome sequence and its comparison with those of tomato and potato.</title>
        <authorList>
            <person name="Sierro N."/>
            <person name="Battey J.N."/>
            <person name="Ouadi S."/>
            <person name="Bakaher N."/>
            <person name="Bovet L."/>
            <person name="Willig A."/>
            <person name="Goepfert S."/>
            <person name="Peitsch M.C."/>
            <person name="Ivanov N.V."/>
        </authorList>
    </citation>
    <scope>NUCLEOTIDE SEQUENCE [LARGE SCALE GENOMIC DNA]</scope>
</reference>
<evidence type="ECO:0000313" key="1">
    <source>
        <dbReference type="Proteomes" id="UP000790787"/>
    </source>
</evidence>
<evidence type="ECO:0000313" key="2">
    <source>
        <dbReference type="RefSeq" id="XP_075080105.1"/>
    </source>
</evidence>